<dbReference type="InterPro" id="IPR003593">
    <property type="entry name" value="AAA+_ATPase"/>
</dbReference>
<keyword evidence="4" id="KW-1003">Cell membrane</keyword>
<dbReference type="InterPro" id="IPR003439">
    <property type="entry name" value="ABC_transporter-like_ATP-bd"/>
</dbReference>
<dbReference type="GO" id="GO:0005524">
    <property type="term" value="F:ATP binding"/>
    <property type="evidence" value="ECO:0007669"/>
    <property type="project" value="UniProtKB-KW"/>
</dbReference>
<evidence type="ECO:0000259" key="8">
    <source>
        <dbReference type="PROSITE" id="PS50893"/>
    </source>
</evidence>
<dbReference type="Pfam" id="PF08352">
    <property type="entry name" value="oligo_HPY"/>
    <property type="match status" value="1"/>
</dbReference>
<dbReference type="EMBL" id="JAPWGY010000015">
    <property type="protein sequence ID" value="MCZ4283035.1"/>
    <property type="molecule type" value="Genomic_DNA"/>
</dbReference>
<evidence type="ECO:0000313" key="9">
    <source>
        <dbReference type="EMBL" id="MCZ4283035.1"/>
    </source>
</evidence>
<dbReference type="PANTHER" id="PTHR43297">
    <property type="entry name" value="OLIGOPEPTIDE TRANSPORT ATP-BINDING PROTEIN APPD"/>
    <property type="match status" value="1"/>
</dbReference>
<keyword evidence="3" id="KW-0813">Transport</keyword>
<protein>
    <submittedName>
        <fullName evidence="9">ABC transporter ATP-binding protein</fullName>
    </submittedName>
</protein>
<dbReference type="InterPro" id="IPR027417">
    <property type="entry name" value="P-loop_NTPase"/>
</dbReference>
<gene>
    <name evidence="9" type="ORF">O4H49_19785</name>
</gene>
<comment type="subcellular location">
    <subcellularLocation>
        <location evidence="1">Cell inner membrane</location>
        <topology evidence="1">Peripheral membrane protein</topology>
    </subcellularLocation>
</comment>
<comment type="similarity">
    <text evidence="2">Belongs to the ABC transporter superfamily.</text>
</comment>
<dbReference type="PROSITE" id="PS00211">
    <property type="entry name" value="ABC_TRANSPORTER_1"/>
    <property type="match status" value="1"/>
</dbReference>
<evidence type="ECO:0000256" key="3">
    <source>
        <dbReference type="ARBA" id="ARBA00022448"/>
    </source>
</evidence>
<dbReference type="InterPro" id="IPR050388">
    <property type="entry name" value="ABC_Ni/Peptide_Import"/>
</dbReference>
<dbReference type="SMART" id="SM00382">
    <property type="entry name" value="AAA"/>
    <property type="match status" value="1"/>
</dbReference>
<organism evidence="9 10">
    <name type="scientific">Kiloniella laminariae</name>
    <dbReference type="NCBI Taxonomy" id="454162"/>
    <lineage>
        <taxon>Bacteria</taxon>
        <taxon>Pseudomonadati</taxon>
        <taxon>Pseudomonadota</taxon>
        <taxon>Alphaproteobacteria</taxon>
        <taxon>Rhodospirillales</taxon>
        <taxon>Kiloniellaceae</taxon>
        <taxon>Kiloniella</taxon>
    </lineage>
</organism>
<dbReference type="Gene3D" id="3.40.50.300">
    <property type="entry name" value="P-loop containing nucleotide triphosphate hydrolases"/>
    <property type="match status" value="1"/>
</dbReference>
<name>A0ABT4LQ63_9PROT</name>
<dbReference type="SUPFAM" id="SSF52540">
    <property type="entry name" value="P-loop containing nucleoside triphosphate hydrolases"/>
    <property type="match status" value="1"/>
</dbReference>
<feature type="domain" description="ABC transporter" evidence="8">
    <location>
        <begin position="6"/>
        <end position="256"/>
    </location>
</feature>
<evidence type="ECO:0000256" key="7">
    <source>
        <dbReference type="ARBA" id="ARBA00023136"/>
    </source>
</evidence>
<evidence type="ECO:0000256" key="1">
    <source>
        <dbReference type="ARBA" id="ARBA00004417"/>
    </source>
</evidence>
<dbReference type="RefSeq" id="WP_269425155.1">
    <property type="nucleotide sequence ID" value="NZ_JAPWGY010000015.1"/>
</dbReference>
<reference evidence="9" key="1">
    <citation type="submission" date="2022-12" db="EMBL/GenBank/DDBJ databases">
        <title>Bacterial isolates from different developmental stages of Nematostella vectensis.</title>
        <authorList>
            <person name="Fraune S."/>
        </authorList>
    </citation>
    <scope>NUCLEOTIDE SEQUENCE</scope>
    <source>
        <strain evidence="9">G21630-S1</strain>
    </source>
</reference>
<evidence type="ECO:0000256" key="2">
    <source>
        <dbReference type="ARBA" id="ARBA00005417"/>
    </source>
</evidence>
<dbReference type="CDD" id="cd03257">
    <property type="entry name" value="ABC_NikE_OppD_transporters"/>
    <property type="match status" value="1"/>
</dbReference>
<dbReference type="Proteomes" id="UP001069802">
    <property type="component" value="Unassembled WGS sequence"/>
</dbReference>
<keyword evidence="10" id="KW-1185">Reference proteome</keyword>
<proteinExistence type="inferred from homology"/>
<dbReference type="PANTHER" id="PTHR43297:SF2">
    <property type="entry name" value="DIPEPTIDE TRANSPORT ATP-BINDING PROTEIN DPPD"/>
    <property type="match status" value="1"/>
</dbReference>
<keyword evidence="5" id="KW-0547">Nucleotide-binding</keyword>
<comment type="caution">
    <text evidence="9">The sequence shown here is derived from an EMBL/GenBank/DDBJ whole genome shotgun (WGS) entry which is preliminary data.</text>
</comment>
<dbReference type="InterPro" id="IPR013563">
    <property type="entry name" value="Oligopep_ABC_C"/>
</dbReference>
<keyword evidence="6 9" id="KW-0067">ATP-binding</keyword>
<dbReference type="Pfam" id="PF00005">
    <property type="entry name" value="ABC_tran"/>
    <property type="match status" value="1"/>
</dbReference>
<accession>A0ABT4LQ63</accession>
<dbReference type="NCBIfam" id="TIGR01727">
    <property type="entry name" value="oligo_HPY"/>
    <property type="match status" value="1"/>
</dbReference>
<evidence type="ECO:0000256" key="5">
    <source>
        <dbReference type="ARBA" id="ARBA00022741"/>
    </source>
</evidence>
<evidence type="ECO:0000256" key="4">
    <source>
        <dbReference type="ARBA" id="ARBA00022475"/>
    </source>
</evidence>
<evidence type="ECO:0000256" key="6">
    <source>
        <dbReference type="ARBA" id="ARBA00022840"/>
    </source>
</evidence>
<dbReference type="InterPro" id="IPR017871">
    <property type="entry name" value="ABC_transporter-like_CS"/>
</dbReference>
<evidence type="ECO:0000313" key="10">
    <source>
        <dbReference type="Proteomes" id="UP001069802"/>
    </source>
</evidence>
<dbReference type="PROSITE" id="PS50893">
    <property type="entry name" value="ABC_TRANSPORTER_2"/>
    <property type="match status" value="1"/>
</dbReference>
<keyword evidence="7" id="KW-0472">Membrane</keyword>
<sequence>MAEPILSVSGLCTEVVSDERVARIVRDVSFDLYPGEILGVVGESGCGKSMMGFALLNLLDPPARVASGSVSYAGQDITKLPHEDLRGIRGNRIAMIFQDPMVSLNPVLTIGEQMMEAVLAHQNVSREEAKARTVEVLEMVGIPKPAERLKAYPHEFSGGMRQRVVIATAFLNQPDIIIADEPTTALDVTIQAQILAEVQKMAAQNGTAVIWISHDMSLLSGLADRVMVMYAGQIVESGSTASIIEQPNHPYTRALMGAIPVPGRKKLEILRGFPPNLLGEFTGCAFAPRCPVARDHCEVERPELRGTELSHARCHYPLQEGARS</sequence>